<evidence type="ECO:0000256" key="1">
    <source>
        <dbReference type="ARBA" id="ARBA00004383"/>
    </source>
</evidence>
<dbReference type="NCBIfam" id="TIGR01352">
    <property type="entry name" value="tonB_Cterm"/>
    <property type="match status" value="1"/>
</dbReference>
<organism evidence="12 13">
    <name type="scientific">Algoriphagus namhaensis</name>
    <dbReference type="NCBI Taxonomy" id="915353"/>
    <lineage>
        <taxon>Bacteria</taxon>
        <taxon>Pseudomonadati</taxon>
        <taxon>Bacteroidota</taxon>
        <taxon>Cytophagia</taxon>
        <taxon>Cytophagales</taxon>
        <taxon>Cyclobacteriaceae</taxon>
        <taxon>Algoriphagus</taxon>
    </lineage>
</organism>
<dbReference type="InterPro" id="IPR051045">
    <property type="entry name" value="TonB-dependent_transducer"/>
</dbReference>
<comment type="similarity">
    <text evidence="2">Belongs to the TonB family.</text>
</comment>
<dbReference type="InterPro" id="IPR037682">
    <property type="entry name" value="TonB_C"/>
</dbReference>
<evidence type="ECO:0000256" key="2">
    <source>
        <dbReference type="ARBA" id="ARBA00006555"/>
    </source>
</evidence>
<evidence type="ECO:0000313" key="13">
    <source>
        <dbReference type="Proteomes" id="UP001595805"/>
    </source>
</evidence>
<evidence type="ECO:0000256" key="7">
    <source>
        <dbReference type="ARBA" id="ARBA00022927"/>
    </source>
</evidence>
<evidence type="ECO:0000256" key="9">
    <source>
        <dbReference type="ARBA" id="ARBA00023136"/>
    </source>
</evidence>
<evidence type="ECO:0000259" key="11">
    <source>
        <dbReference type="PROSITE" id="PS52015"/>
    </source>
</evidence>
<dbReference type="PANTHER" id="PTHR33446">
    <property type="entry name" value="PROTEIN TONB-RELATED"/>
    <property type="match status" value="1"/>
</dbReference>
<feature type="signal peptide" evidence="10">
    <location>
        <begin position="1"/>
        <end position="29"/>
    </location>
</feature>
<comment type="subcellular location">
    <subcellularLocation>
        <location evidence="1">Cell inner membrane</location>
        <topology evidence="1">Single-pass membrane protein</topology>
        <orientation evidence="1">Periplasmic side</orientation>
    </subcellularLocation>
</comment>
<evidence type="ECO:0000256" key="6">
    <source>
        <dbReference type="ARBA" id="ARBA00022692"/>
    </source>
</evidence>
<feature type="chain" id="PRO_5045966525" evidence="10">
    <location>
        <begin position="30"/>
        <end position="136"/>
    </location>
</feature>
<dbReference type="Gene3D" id="3.30.1150.10">
    <property type="match status" value="1"/>
</dbReference>
<keyword evidence="6" id="KW-0812">Transmembrane</keyword>
<protein>
    <submittedName>
        <fullName evidence="12">Energy transducer TonB</fullName>
    </submittedName>
</protein>
<dbReference type="EMBL" id="JBHRZS010000007">
    <property type="protein sequence ID" value="MFC3881629.1"/>
    <property type="molecule type" value="Genomic_DNA"/>
</dbReference>
<dbReference type="PANTHER" id="PTHR33446:SF2">
    <property type="entry name" value="PROTEIN TONB"/>
    <property type="match status" value="1"/>
</dbReference>
<reference evidence="13" key="1">
    <citation type="journal article" date="2019" name="Int. J. Syst. Evol. Microbiol.">
        <title>The Global Catalogue of Microorganisms (GCM) 10K type strain sequencing project: providing services to taxonomists for standard genome sequencing and annotation.</title>
        <authorList>
            <consortium name="The Broad Institute Genomics Platform"/>
            <consortium name="The Broad Institute Genome Sequencing Center for Infectious Disease"/>
            <person name="Wu L."/>
            <person name="Ma J."/>
        </authorList>
    </citation>
    <scope>NUCLEOTIDE SEQUENCE [LARGE SCALE GENOMIC DNA]</scope>
    <source>
        <strain evidence="13">CCUG 60523</strain>
    </source>
</reference>
<name>A0ABV8AVE7_9BACT</name>
<keyword evidence="8" id="KW-1133">Transmembrane helix</keyword>
<keyword evidence="13" id="KW-1185">Reference proteome</keyword>
<gene>
    <name evidence="12" type="ORF">ACFOSV_15650</name>
</gene>
<comment type="caution">
    <text evidence="12">The sequence shown here is derived from an EMBL/GenBank/DDBJ whole genome shotgun (WGS) entry which is preliminary data.</text>
</comment>
<evidence type="ECO:0000256" key="5">
    <source>
        <dbReference type="ARBA" id="ARBA00022519"/>
    </source>
</evidence>
<keyword evidence="5" id="KW-0997">Cell inner membrane</keyword>
<dbReference type="SUPFAM" id="SSF74653">
    <property type="entry name" value="TolA/TonB C-terminal domain"/>
    <property type="match status" value="1"/>
</dbReference>
<keyword evidence="9" id="KW-0472">Membrane</keyword>
<evidence type="ECO:0000256" key="8">
    <source>
        <dbReference type="ARBA" id="ARBA00022989"/>
    </source>
</evidence>
<proteinExistence type="inferred from homology"/>
<dbReference type="Proteomes" id="UP001595805">
    <property type="component" value="Unassembled WGS sequence"/>
</dbReference>
<dbReference type="RefSeq" id="WP_377906977.1">
    <property type="nucleotide sequence ID" value="NZ_JBHRZS010000007.1"/>
</dbReference>
<evidence type="ECO:0000256" key="4">
    <source>
        <dbReference type="ARBA" id="ARBA00022475"/>
    </source>
</evidence>
<keyword evidence="7" id="KW-0653">Protein transport</keyword>
<feature type="domain" description="TonB C-terminal" evidence="11">
    <location>
        <begin position="47"/>
        <end position="136"/>
    </location>
</feature>
<dbReference type="PROSITE" id="PS52015">
    <property type="entry name" value="TONB_CTD"/>
    <property type="match status" value="1"/>
</dbReference>
<keyword evidence="4" id="KW-1003">Cell membrane</keyword>
<keyword evidence="3" id="KW-0813">Transport</keyword>
<keyword evidence="10" id="KW-0732">Signal</keyword>
<accession>A0ABV8AVE7</accession>
<sequence>MKTKSTIKIGFLAVLAMIVFFTSPQAVHAQSDSKVYEEVDELPVYPGGMEGLVSFMVDNLKYPKAAKKDGVTGTVIVSFHVEKDGAVSHAEILRGIGGGCDEEALRIVNQMEKWQPGKKDGETVITALKLPVKFAL</sequence>
<dbReference type="InterPro" id="IPR006260">
    <property type="entry name" value="TonB/TolA_C"/>
</dbReference>
<evidence type="ECO:0000256" key="3">
    <source>
        <dbReference type="ARBA" id="ARBA00022448"/>
    </source>
</evidence>
<evidence type="ECO:0000256" key="10">
    <source>
        <dbReference type="SAM" id="SignalP"/>
    </source>
</evidence>
<evidence type="ECO:0000313" key="12">
    <source>
        <dbReference type="EMBL" id="MFC3881629.1"/>
    </source>
</evidence>
<dbReference type="Pfam" id="PF03544">
    <property type="entry name" value="TonB_C"/>
    <property type="match status" value="1"/>
</dbReference>